<name>A0AAF0ER94_9BASI</name>
<proteinExistence type="predicted"/>
<dbReference type="Proteomes" id="UP001219933">
    <property type="component" value="Chromosome 1"/>
</dbReference>
<evidence type="ECO:0000313" key="3">
    <source>
        <dbReference type="Proteomes" id="UP001219933"/>
    </source>
</evidence>
<sequence length="380" mass="41304">MTRRKDAPPPDDNDSQAAPATLQGAQLNIEQMLALLEMPAPPTPVQYRGVNGGLIHALQDLLSPLRAAAPELAVDKIAAVLGFPGPSDESKGMTAYTAAANTALQMADRLAQLTRETLPGSDQTALAVAQECAEKLSKSDQSDIVLRVRKKRRSCMSREKKGTSGAPPSELTFEPHGTWVDTVEKEAADTSPRAAVASLVSAFNSAMRRQVELERTAVQGARNRVRAWVASWDVGGEIHVELRDIALIAIGVDESDGVRVTRINVLAPTERTESASGTSRTLLPSRYAYYRELSDHLLVHALRRDMPWVRSLATTLLHCAGLATLYDPLPDACAGRVATATLDPRQLIDRATCVVWKWCYVPRVEALPPAWYAFTPVMIP</sequence>
<dbReference type="EMBL" id="CP119877">
    <property type="protein sequence ID" value="WFD33620.1"/>
    <property type="molecule type" value="Genomic_DNA"/>
</dbReference>
<evidence type="ECO:0000256" key="1">
    <source>
        <dbReference type="SAM" id="MobiDB-lite"/>
    </source>
</evidence>
<feature type="region of interest" description="Disordered" evidence="1">
    <location>
        <begin position="155"/>
        <end position="174"/>
    </location>
</feature>
<accession>A0AAF0ER94</accession>
<reference evidence="2" key="1">
    <citation type="submission" date="2023-03" db="EMBL/GenBank/DDBJ databases">
        <title>Mating type loci evolution in Malassezia.</title>
        <authorList>
            <person name="Coelho M.A."/>
        </authorList>
    </citation>
    <scope>NUCLEOTIDE SEQUENCE</scope>
    <source>
        <strain evidence="2">CBS 11721</strain>
    </source>
</reference>
<protein>
    <submittedName>
        <fullName evidence="2">Uncharacterized protein</fullName>
    </submittedName>
</protein>
<dbReference type="AlphaFoldDB" id="A0AAF0ER94"/>
<evidence type="ECO:0000313" key="2">
    <source>
        <dbReference type="EMBL" id="WFD33620.1"/>
    </source>
</evidence>
<gene>
    <name evidence="2" type="ORF">MCUN1_000433</name>
</gene>
<organism evidence="2 3">
    <name type="scientific">Malassezia cuniculi</name>
    <dbReference type="NCBI Taxonomy" id="948313"/>
    <lineage>
        <taxon>Eukaryota</taxon>
        <taxon>Fungi</taxon>
        <taxon>Dikarya</taxon>
        <taxon>Basidiomycota</taxon>
        <taxon>Ustilaginomycotina</taxon>
        <taxon>Malasseziomycetes</taxon>
        <taxon>Malasseziales</taxon>
        <taxon>Malasseziaceae</taxon>
        <taxon>Malassezia</taxon>
    </lineage>
</organism>
<keyword evidence="3" id="KW-1185">Reference proteome</keyword>